<gene>
    <name evidence="2" type="ORF">A2V97_04120</name>
</gene>
<dbReference type="AlphaFoldDB" id="A0A1F7XNS6"/>
<dbReference type="EMBL" id="MGFX01000001">
    <property type="protein sequence ID" value="OGM15925.1"/>
    <property type="molecule type" value="Genomic_DNA"/>
</dbReference>
<comment type="caution">
    <text evidence="2">The sequence shown here is derived from an EMBL/GenBank/DDBJ whole genome shotgun (WGS) entry which is preliminary data.</text>
</comment>
<sequence>MRCGKVRVVVKTYKEYIGSSLIVTKLTACPDPDCQTIVDRQLVKDQKLRDERELANVRRQTEAKERRTHNISQKAA</sequence>
<evidence type="ECO:0000313" key="2">
    <source>
        <dbReference type="EMBL" id="OGM15925.1"/>
    </source>
</evidence>
<name>A0A1F7XNS6_9BACT</name>
<protein>
    <submittedName>
        <fullName evidence="2">Uncharacterized protein</fullName>
    </submittedName>
</protein>
<accession>A0A1F7XNS6</accession>
<reference evidence="2 3" key="1">
    <citation type="journal article" date="2016" name="Nat. Commun.">
        <title>Thousands of microbial genomes shed light on interconnected biogeochemical processes in an aquifer system.</title>
        <authorList>
            <person name="Anantharaman K."/>
            <person name="Brown C.T."/>
            <person name="Hug L.A."/>
            <person name="Sharon I."/>
            <person name="Castelle C.J."/>
            <person name="Probst A.J."/>
            <person name="Thomas B.C."/>
            <person name="Singh A."/>
            <person name="Wilkins M.J."/>
            <person name="Karaoz U."/>
            <person name="Brodie E.L."/>
            <person name="Williams K.H."/>
            <person name="Hubbard S.S."/>
            <person name="Banfield J.F."/>
        </authorList>
    </citation>
    <scope>NUCLEOTIDE SEQUENCE [LARGE SCALE GENOMIC DNA]</scope>
</reference>
<dbReference type="Proteomes" id="UP000177382">
    <property type="component" value="Unassembled WGS sequence"/>
</dbReference>
<organism evidence="2 3">
    <name type="scientific">Candidatus Woesebacteria bacterium RBG_16_42_24</name>
    <dbReference type="NCBI Taxonomy" id="1802485"/>
    <lineage>
        <taxon>Bacteria</taxon>
        <taxon>Candidatus Woeseibacteriota</taxon>
    </lineage>
</organism>
<proteinExistence type="predicted"/>
<feature type="region of interest" description="Disordered" evidence="1">
    <location>
        <begin position="54"/>
        <end position="76"/>
    </location>
</feature>
<feature type="compositionally biased region" description="Basic and acidic residues" evidence="1">
    <location>
        <begin position="54"/>
        <end position="65"/>
    </location>
</feature>
<dbReference type="STRING" id="1802485.A2V97_04120"/>
<evidence type="ECO:0000256" key="1">
    <source>
        <dbReference type="SAM" id="MobiDB-lite"/>
    </source>
</evidence>
<evidence type="ECO:0000313" key="3">
    <source>
        <dbReference type="Proteomes" id="UP000177382"/>
    </source>
</evidence>